<dbReference type="SMART" id="SM00360">
    <property type="entry name" value="RRM"/>
    <property type="match status" value="1"/>
</dbReference>
<evidence type="ECO:0000256" key="2">
    <source>
        <dbReference type="SAM" id="MobiDB-lite"/>
    </source>
</evidence>
<dbReference type="Pfam" id="PF00076">
    <property type="entry name" value="RRM_1"/>
    <property type="match status" value="1"/>
</dbReference>
<proteinExistence type="predicted"/>
<feature type="domain" description="RRM" evidence="3">
    <location>
        <begin position="81"/>
        <end position="160"/>
    </location>
</feature>
<protein>
    <recommendedName>
        <fullName evidence="3">RRM domain-containing protein</fullName>
    </recommendedName>
</protein>
<evidence type="ECO:0000313" key="5">
    <source>
        <dbReference type="Proteomes" id="UP000012174"/>
    </source>
</evidence>
<dbReference type="AlphaFoldDB" id="M7T598"/>
<dbReference type="InterPro" id="IPR012677">
    <property type="entry name" value="Nucleotide-bd_a/b_plait_sf"/>
</dbReference>
<organism evidence="4 5">
    <name type="scientific">Eutypa lata (strain UCR-EL1)</name>
    <name type="common">Grapevine dieback disease fungus</name>
    <name type="synonym">Eutypa armeniacae</name>
    <dbReference type="NCBI Taxonomy" id="1287681"/>
    <lineage>
        <taxon>Eukaryota</taxon>
        <taxon>Fungi</taxon>
        <taxon>Dikarya</taxon>
        <taxon>Ascomycota</taxon>
        <taxon>Pezizomycotina</taxon>
        <taxon>Sordariomycetes</taxon>
        <taxon>Xylariomycetidae</taxon>
        <taxon>Xylariales</taxon>
        <taxon>Diatrypaceae</taxon>
        <taxon>Eutypa</taxon>
    </lineage>
</organism>
<sequence length="268" mass="29921">MSSSKSEPHERPKFTPSVMALQRRGLLESAATQRTGDDDENDDDDDDKGEAKKRHGISLAYRGDPSVKGNRSADIDVNENTALFLQNVPPRCSYHELLASFRDIGKVQSTHITPPGDGHRTSCAKVAFYTRAAAEKLYAKIRDGEIVIRGYKLRCVWNRVKVAGQGEKWHSRILLVAGPEEQLSRQRLDAVLAENIVYDIDEIIDHGVVDGIARLEYRFGSYTCQAQFAMKAIRAYFDNDNDDDVNGRGQVCAEFGHLDPCEFALSSD</sequence>
<feature type="compositionally biased region" description="Acidic residues" evidence="2">
    <location>
        <begin position="37"/>
        <end position="48"/>
    </location>
</feature>
<evidence type="ECO:0000313" key="4">
    <source>
        <dbReference type="EMBL" id="EMR61810.1"/>
    </source>
</evidence>
<evidence type="ECO:0000259" key="3">
    <source>
        <dbReference type="PROSITE" id="PS50102"/>
    </source>
</evidence>
<dbReference type="GO" id="GO:0003723">
    <property type="term" value="F:RNA binding"/>
    <property type="evidence" value="ECO:0007669"/>
    <property type="project" value="UniProtKB-UniRule"/>
</dbReference>
<dbReference type="KEGG" id="ela:UCREL1_11263"/>
<dbReference type="SUPFAM" id="SSF54928">
    <property type="entry name" value="RNA-binding domain, RBD"/>
    <property type="match status" value="1"/>
</dbReference>
<accession>M7T598</accession>
<dbReference type="OrthoDB" id="3508416at2759"/>
<keyword evidence="1" id="KW-0694">RNA-binding</keyword>
<dbReference type="InterPro" id="IPR035979">
    <property type="entry name" value="RBD_domain_sf"/>
</dbReference>
<dbReference type="Proteomes" id="UP000012174">
    <property type="component" value="Unassembled WGS sequence"/>
</dbReference>
<dbReference type="InterPro" id="IPR000504">
    <property type="entry name" value="RRM_dom"/>
</dbReference>
<dbReference type="EMBL" id="KB707542">
    <property type="protein sequence ID" value="EMR61810.1"/>
    <property type="molecule type" value="Genomic_DNA"/>
</dbReference>
<gene>
    <name evidence="4" type="ORF">UCREL1_11263</name>
</gene>
<keyword evidence="5" id="KW-1185">Reference proteome</keyword>
<reference evidence="5" key="1">
    <citation type="journal article" date="2013" name="Genome Announc.">
        <title>Draft genome sequence of the grapevine dieback fungus Eutypa lata UCR-EL1.</title>
        <authorList>
            <person name="Blanco-Ulate B."/>
            <person name="Rolshausen P.E."/>
            <person name="Cantu D."/>
        </authorList>
    </citation>
    <scope>NUCLEOTIDE SEQUENCE [LARGE SCALE GENOMIC DNA]</scope>
    <source>
        <strain evidence="5">UCR-EL1</strain>
    </source>
</reference>
<name>M7T598_EUTLA</name>
<evidence type="ECO:0000256" key="1">
    <source>
        <dbReference type="PROSITE-ProRule" id="PRU00176"/>
    </source>
</evidence>
<feature type="compositionally biased region" description="Basic and acidic residues" evidence="2">
    <location>
        <begin position="1"/>
        <end position="13"/>
    </location>
</feature>
<dbReference type="Gene3D" id="3.30.70.330">
    <property type="match status" value="1"/>
</dbReference>
<dbReference type="eggNOG" id="ENOG502SP4B">
    <property type="taxonomic scope" value="Eukaryota"/>
</dbReference>
<feature type="region of interest" description="Disordered" evidence="2">
    <location>
        <begin position="1"/>
        <end position="71"/>
    </location>
</feature>
<dbReference type="HOGENOM" id="CLU_1038394_0_0_1"/>
<dbReference type="PROSITE" id="PS50102">
    <property type="entry name" value="RRM"/>
    <property type="match status" value="1"/>
</dbReference>